<dbReference type="InterPro" id="IPR001173">
    <property type="entry name" value="Glyco_trans_2-like"/>
</dbReference>
<dbReference type="Pfam" id="PF00535">
    <property type="entry name" value="Glycos_transf_2"/>
    <property type="match status" value="1"/>
</dbReference>
<proteinExistence type="predicted"/>
<evidence type="ECO:0000313" key="3">
    <source>
        <dbReference type="Proteomes" id="UP000683559"/>
    </source>
</evidence>
<name>A0ABX8LM11_9BACT</name>
<dbReference type="PANTHER" id="PTHR43179">
    <property type="entry name" value="RHAMNOSYLTRANSFERASE WBBL"/>
    <property type="match status" value="1"/>
</dbReference>
<evidence type="ECO:0000313" key="2">
    <source>
        <dbReference type="EMBL" id="QXE91664.1"/>
    </source>
</evidence>
<dbReference type="EMBL" id="CP077683">
    <property type="protein sequence ID" value="QXE91664.1"/>
    <property type="molecule type" value="Genomic_DNA"/>
</dbReference>
<dbReference type="RefSeq" id="WP_217288242.1">
    <property type="nucleotide sequence ID" value="NZ_CP077683.1"/>
</dbReference>
<dbReference type="CDD" id="cd04186">
    <property type="entry name" value="GT_2_like_c"/>
    <property type="match status" value="1"/>
</dbReference>
<dbReference type="PANTHER" id="PTHR43179:SF7">
    <property type="entry name" value="RHAMNOSYLTRANSFERASE WBBL"/>
    <property type="match status" value="1"/>
</dbReference>
<accession>A0ABX8LM11</accession>
<keyword evidence="3" id="KW-1185">Reference proteome</keyword>
<feature type="domain" description="Glycosyltransferase 2-like" evidence="1">
    <location>
        <begin position="4"/>
        <end position="132"/>
    </location>
</feature>
<gene>
    <name evidence="2" type="ORF">KP001_03755</name>
</gene>
<reference evidence="2 3" key="1">
    <citation type="submission" date="2021-06" db="EMBL/GenBank/DDBJ databases">
        <title>Gemonas diversity in paddy soil.</title>
        <authorList>
            <person name="Liu G."/>
        </authorList>
    </citation>
    <scope>NUCLEOTIDE SEQUENCE [LARGE SCALE GENOMIC DNA]</scope>
    <source>
        <strain evidence="2 3">RG2</strain>
    </source>
</reference>
<organism evidence="2 3">
    <name type="scientific">Geomonas subterranea</name>
    <dbReference type="NCBI Taxonomy" id="2847989"/>
    <lineage>
        <taxon>Bacteria</taxon>
        <taxon>Pseudomonadati</taxon>
        <taxon>Thermodesulfobacteriota</taxon>
        <taxon>Desulfuromonadia</taxon>
        <taxon>Geobacterales</taxon>
        <taxon>Geobacteraceae</taxon>
        <taxon>Geomonas</taxon>
    </lineage>
</organism>
<evidence type="ECO:0000259" key="1">
    <source>
        <dbReference type="Pfam" id="PF00535"/>
    </source>
</evidence>
<sequence>MDLSVIVLTWNSEKYAQRCLASVLHSLELSRLDYQVEVVDNGSTDGTRLVLEGLASLHPRLALQFLPENLGTTLPRNLALKRASGRNICILDSDVEVGEGVFTDLIRYLESHPDVGLVVPRIRYPSGLIQKSCDSFPTLQRKLNRLLRLRAIEARESPSQEEVTGTFPVDYAISAFWLFPSRLLDRVGMLDERIFYSPEDVDFCIRVWRQGYQIHCVPTVAVVHHTQEISRGWRLNKAKISHVRGLAYLFVKHRYLFKAPRFRREY</sequence>
<protein>
    <submittedName>
        <fullName evidence="2">Glycosyltransferase family 2 protein</fullName>
    </submittedName>
</protein>
<dbReference type="Proteomes" id="UP000683559">
    <property type="component" value="Chromosome"/>
</dbReference>